<reference evidence="1 2" key="1">
    <citation type="submission" date="2014-11" db="EMBL/GenBank/DDBJ databases">
        <title>Genome of a novel goose pathogen.</title>
        <authorList>
            <person name="Hansen C.M."/>
            <person name="Hueffer K."/>
            <person name="Choi S.C."/>
        </authorList>
    </citation>
    <scope>NUCLEOTIDE SEQUENCE [LARGE SCALE GENOMIC DNA]</scope>
    <source>
        <strain evidence="1 2">KH1503</strain>
    </source>
</reference>
<feature type="non-terminal residue" evidence="1">
    <location>
        <position position="97"/>
    </location>
</feature>
<proteinExistence type="predicted"/>
<gene>
    <name evidence="1" type="ORF">PL75_10940</name>
</gene>
<dbReference type="EMBL" id="JTDO01000060">
    <property type="protein sequence ID" value="KLT71940.1"/>
    <property type="molecule type" value="Genomic_DNA"/>
</dbReference>
<dbReference type="Gene3D" id="3.30.450.40">
    <property type="match status" value="1"/>
</dbReference>
<dbReference type="Proteomes" id="UP000036027">
    <property type="component" value="Unassembled WGS sequence"/>
</dbReference>
<dbReference type="AlphaFoldDB" id="A0A0J0YP72"/>
<dbReference type="SUPFAM" id="SSF55781">
    <property type="entry name" value="GAF domain-like"/>
    <property type="match status" value="1"/>
</dbReference>
<protein>
    <recommendedName>
        <fullName evidence="3">GAF domain-containing protein</fullName>
    </recommendedName>
</protein>
<dbReference type="InterPro" id="IPR029016">
    <property type="entry name" value="GAF-like_dom_sf"/>
</dbReference>
<feature type="non-terminal residue" evidence="1">
    <location>
        <position position="1"/>
    </location>
</feature>
<name>A0A0J0YP72_9NEIS</name>
<organism evidence="1 2">
    <name type="scientific">Neisseria arctica</name>
    <dbReference type="NCBI Taxonomy" id="1470200"/>
    <lineage>
        <taxon>Bacteria</taxon>
        <taxon>Pseudomonadati</taxon>
        <taxon>Pseudomonadota</taxon>
        <taxon>Betaproteobacteria</taxon>
        <taxon>Neisseriales</taxon>
        <taxon>Neisseriaceae</taxon>
        <taxon>Neisseria</taxon>
    </lineage>
</organism>
<comment type="caution">
    <text evidence="1">The sequence shown here is derived from an EMBL/GenBank/DDBJ whole genome shotgun (WGS) entry which is preliminary data.</text>
</comment>
<sequence length="97" mass="10491">RGRRYLSCRTAGTGWLNVVNDMQNWFEFGEVEGDHHRCMSQMVLPVCAESGKVLGVVQVDCAQKNAVDNAVQTDWVALAVVLAAPIEAVLGEGSEGE</sequence>
<accession>A0A0J0YP72</accession>
<evidence type="ECO:0000313" key="2">
    <source>
        <dbReference type="Proteomes" id="UP000036027"/>
    </source>
</evidence>
<evidence type="ECO:0008006" key="3">
    <source>
        <dbReference type="Google" id="ProtNLM"/>
    </source>
</evidence>
<keyword evidence="2" id="KW-1185">Reference proteome</keyword>
<evidence type="ECO:0000313" key="1">
    <source>
        <dbReference type="EMBL" id="KLT71940.1"/>
    </source>
</evidence>